<organism evidence="1 2">
    <name type="scientific">Acacia crassicarpa</name>
    <name type="common">northern wattle</name>
    <dbReference type="NCBI Taxonomy" id="499986"/>
    <lineage>
        <taxon>Eukaryota</taxon>
        <taxon>Viridiplantae</taxon>
        <taxon>Streptophyta</taxon>
        <taxon>Embryophyta</taxon>
        <taxon>Tracheophyta</taxon>
        <taxon>Spermatophyta</taxon>
        <taxon>Magnoliopsida</taxon>
        <taxon>eudicotyledons</taxon>
        <taxon>Gunneridae</taxon>
        <taxon>Pentapetalae</taxon>
        <taxon>rosids</taxon>
        <taxon>fabids</taxon>
        <taxon>Fabales</taxon>
        <taxon>Fabaceae</taxon>
        <taxon>Caesalpinioideae</taxon>
        <taxon>mimosoid clade</taxon>
        <taxon>Acacieae</taxon>
        <taxon>Acacia</taxon>
    </lineage>
</organism>
<comment type="caution">
    <text evidence="1">The sequence shown here is derived from an EMBL/GenBank/DDBJ whole genome shotgun (WGS) entry which is preliminary data.</text>
</comment>
<keyword evidence="2" id="KW-1185">Reference proteome</keyword>
<protein>
    <submittedName>
        <fullName evidence="1">Uncharacterized protein</fullName>
    </submittedName>
</protein>
<evidence type="ECO:0000313" key="2">
    <source>
        <dbReference type="Proteomes" id="UP001293593"/>
    </source>
</evidence>
<name>A0AAE1MEM5_9FABA</name>
<reference evidence="1" key="1">
    <citation type="submission" date="2023-10" db="EMBL/GenBank/DDBJ databases">
        <title>Chromosome-level genome of the transformable northern wattle, Acacia crassicarpa.</title>
        <authorList>
            <person name="Massaro I."/>
            <person name="Sinha N.R."/>
            <person name="Poethig S."/>
            <person name="Leichty A.R."/>
        </authorList>
    </citation>
    <scope>NUCLEOTIDE SEQUENCE</scope>
    <source>
        <strain evidence="1">Acra3RX</strain>
        <tissue evidence="1">Leaf</tissue>
    </source>
</reference>
<dbReference type="EMBL" id="JAWXYG010000009">
    <property type="protein sequence ID" value="KAK4262420.1"/>
    <property type="molecule type" value="Genomic_DNA"/>
</dbReference>
<dbReference type="AlphaFoldDB" id="A0AAE1MEM5"/>
<dbReference type="Proteomes" id="UP001293593">
    <property type="component" value="Unassembled WGS sequence"/>
</dbReference>
<evidence type="ECO:0000313" key="1">
    <source>
        <dbReference type="EMBL" id="KAK4262420.1"/>
    </source>
</evidence>
<sequence>MNNEALMIELDLIDEGRVTAHYRDIATKQLIAAKYNRKVRPRSFDKGDLLLRRAEVGNKNAKEDKLTANWEDSYWVREKLDKGAYVLETLGKKPIKRTWNADKLRVYYS</sequence>
<accession>A0AAE1MEM5</accession>
<gene>
    <name evidence="1" type="ORF">QN277_027982</name>
</gene>
<proteinExistence type="predicted"/>